<dbReference type="AlphaFoldDB" id="A0A4Y7RTM3"/>
<dbReference type="Proteomes" id="UP000298030">
    <property type="component" value="Unassembled WGS sequence"/>
</dbReference>
<gene>
    <name evidence="1" type="ORF">FA13DRAFT_1722049</name>
</gene>
<keyword evidence="2" id="KW-1185">Reference proteome</keyword>
<evidence type="ECO:0000313" key="2">
    <source>
        <dbReference type="Proteomes" id="UP000298030"/>
    </source>
</evidence>
<organism evidence="1 2">
    <name type="scientific">Coprinellus micaceus</name>
    <name type="common">Glistening ink-cap mushroom</name>
    <name type="synonym">Coprinus micaceus</name>
    <dbReference type="NCBI Taxonomy" id="71717"/>
    <lineage>
        <taxon>Eukaryota</taxon>
        <taxon>Fungi</taxon>
        <taxon>Dikarya</taxon>
        <taxon>Basidiomycota</taxon>
        <taxon>Agaricomycotina</taxon>
        <taxon>Agaricomycetes</taxon>
        <taxon>Agaricomycetidae</taxon>
        <taxon>Agaricales</taxon>
        <taxon>Agaricineae</taxon>
        <taxon>Psathyrellaceae</taxon>
        <taxon>Coprinellus</taxon>
    </lineage>
</organism>
<proteinExistence type="predicted"/>
<protein>
    <submittedName>
        <fullName evidence="1">Uncharacterized protein</fullName>
    </submittedName>
</protein>
<accession>A0A4Y7RTM3</accession>
<reference evidence="1 2" key="1">
    <citation type="journal article" date="2019" name="Nat. Ecol. Evol.">
        <title>Megaphylogeny resolves global patterns of mushroom evolution.</title>
        <authorList>
            <person name="Varga T."/>
            <person name="Krizsan K."/>
            <person name="Foldi C."/>
            <person name="Dima B."/>
            <person name="Sanchez-Garcia M."/>
            <person name="Sanchez-Ramirez S."/>
            <person name="Szollosi G.J."/>
            <person name="Szarkandi J.G."/>
            <person name="Papp V."/>
            <person name="Albert L."/>
            <person name="Andreopoulos W."/>
            <person name="Angelini C."/>
            <person name="Antonin V."/>
            <person name="Barry K.W."/>
            <person name="Bougher N.L."/>
            <person name="Buchanan P."/>
            <person name="Buyck B."/>
            <person name="Bense V."/>
            <person name="Catcheside P."/>
            <person name="Chovatia M."/>
            <person name="Cooper J."/>
            <person name="Damon W."/>
            <person name="Desjardin D."/>
            <person name="Finy P."/>
            <person name="Geml J."/>
            <person name="Haridas S."/>
            <person name="Hughes K."/>
            <person name="Justo A."/>
            <person name="Karasinski D."/>
            <person name="Kautmanova I."/>
            <person name="Kiss B."/>
            <person name="Kocsube S."/>
            <person name="Kotiranta H."/>
            <person name="LaButti K.M."/>
            <person name="Lechner B.E."/>
            <person name="Liimatainen K."/>
            <person name="Lipzen A."/>
            <person name="Lukacs Z."/>
            <person name="Mihaltcheva S."/>
            <person name="Morgado L.N."/>
            <person name="Niskanen T."/>
            <person name="Noordeloos M.E."/>
            <person name="Ohm R.A."/>
            <person name="Ortiz-Santana B."/>
            <person name="Ovrebo C."/>
            <person name="Racz N."/>
            <person name="Riley R."/>
            <person name="Savchenko A."/>
            <person name="Shiryaev A."/>
            <person name="Soop K."/>
            <person name="Spirin V."/>
            <person name="Szebenyi C."/>
            <person name="Tomsovsky M."/>
            <person name="Tulloss R.E."/>
            <person name="Uehling J."/>
            <person name="Grigoriev I.V."/>
            <person name="Vagvolgyi C."/>
            <person name="Papp T."/>
            <person name="Martin F.M."/>
            <person name="Miettinen O."/>
            <person name="Hibbett D.S."/>
            <person name="Nagy L.G."/>
        </authorList>
    </citation>
    <scope>NUCLEOTIDE SEQUENCE [LARGE SCALE GENOMIC DNA]</scope>
    <source>
        <strain evidence="1 2">FP101781</strain>
    </source>
</reference>
<comment type="caution">
    <text evidence="1">The sequence shown here is derived from an EMBL/GenBank/DDBJ whole genome shotgun (WGS) entry which is preliminary data.</text>
</comment>
<name>A0A4Y7RTM3_COPMI</name>
<evidence type="ECO:0000313" key="1">
    <source>
        <dbReference type="EMBL" id="TEB11597.1"/>
    </source>
</evidence>
<dbReference type="EMBL" id="QPFP01000444">
    <property type="protein sequence ID" value="TEB11597.1"/>
    <property type="molecule type" value="Genomic_DNA"/>
</dbReference>
<sequence>MFLLAGAWNRGTAHGITTEPRRVLARSGRPAMASIMLKEDTVQIQNDSTTAVGEGTNYIIESRNALNRRSNDPSILNHHQPARIVRVATGQQYAREKCRARLVENPRIPAVRSWPPLKNDPGTEARQRALRRGGPYLLTFAVARAQAISIHLRRLGKTPPYKSAGGQRNGCDLV</sequence>